<dbReference type="AlphaFoldDB" id="F5XI57"/>
<dbReference type="PANTHER" id="PTHR47197:SF3">
    <property type="entry name" value="DIHYDRO-HEME D1 DEHYDROGENASE"/>
    <property type="match status" value="1"/>
</dbReference>
<evidence type="ECO:0000313" key="4">
    <source>
        <dbReference type="Proteomes" id="UP000007947"/>
    </source>
</evidence>
<dbReference type="PANTHER" id="PTHR47197">
    <property type="entry name" value="PROTEIN NIRF"/>
    <property type="match status" value="1"/>
</dbReference>
<protein>
    <submittedName>
        <fullName evidence="3">Uncharacterized protein</fullName>
    </submittedName>
</protein>
<dbReference type="Proteomes" id="UP000007947">
    <property type="component" value="Chromosome"/>
</dbReference>
<proteinExistence type="predicted"/>
<feature type="compositionally biased region" description="Low complexity" evidence="1">
    <location>
        <begin position="360"/>
        <end position="369"/>
    </location>
</feature>
<keyword evidence="4" id="KW-1185">Reference proteome</keyword>
<dbReference type="STRING" id="1032480.MLP_27120"/>
<dbReference type="InterPro" id="IPR011048">
    <property type="entry name" value="Haem_d1_sf"/>
</dbReference>
<feature type="compositionally biased region" description="Low complexity" evidence="1">
    <location>
        <begin position="384"/>
        <end position="409"/>
    </location>
</feature>
<evidence type="ECO:0000313" key="3">
    <source>
        <dbReference type="EMBL" id="BAK35726.1"/>
    </source>
</evidence>
<dbReference type="RefSeq" id="WP_013863595.1">
    <property type="nucleotide sequence ID" value="NC_015635.1"/>
</dbReference>
<keyword evidence="2" id="KW-0732">Signal</keyword>
<dbReference type="KEGG" id="mph:MLP_27120"/>
<name>F5XI57_MICPN</name>
<feature type="chain" id="PRO_5003330814" evidence="2">
    <location>
        <begin position="35"/>
        <end position="566"/>
    </location>
</feature>
<reference evidence="3 4" key="1">
    <citation type="submission" date="2011-05" db="EMBL/GenBank/DDBJ databases">
        <title>Whole genome sequence of Microlunatus phosphovorus NM-1.</title>
        <authorList>
            <person name="Hosoyama A."/>
            <person name="Sasaki K."/>
            <person name="Harada T."/>
            <person name="Igarashi R."/>
            <person name="Kawakoshi A."/>
            <person name="Sasagawa M."/>
            <person name="Fukada J."/>
            <person name="Nakamura S."/>
            <person name="Katano Y."/>
            <person name="Hanada S."/>
            <person name="Kamagata Y."/>
            <person name="Nakamura N."/>
            <person name="Yamazaki S."/>
            <person name="Fujita N."/>
        </authorList>
    </citation>
    <scope>NUCLEOTIDE SEQUENCE [LARGE SCALE GENOMIC DNA]</scope>
    <source>
        <strain evidence="4">ATCC 700054 / DSM 10555 / JCM 9379 / NBRC 101784 / NCIMB 13414 / VKM Ac-1990 / NM-1</strain>
    </source>
</reference>
<dbReference type="InterPro" id="IPR051200">
    <property type="entry name" value="Host-pathogen_enzymatic-act"/>
</dbReference>
<dbReference type="InterPro" id="IPR015943">
    <property type="entry name" value="WD40/YVTN_repeat-like_dom_sf"/>
</dbReference>
<sequence>MRARHGFKRSRLLAPVIGLAAGALLVGGALTASAADRTVEFEVTGKGAGWGHYQSAYSERNNVLWVTTSAGFPPIQDSALLKVDPGNLSVLASYDAPMINDGTPRREAIYGVAVDDEHNTVWTTVTRENGVAVYSQETGARVHADLGNVNHSRDVVVDEEADRAYVSANFVDGIAVFDTNTYARVGTISTGADSRPMSLELVGGGDDAVLYSTDLLTGDIYVIDTSAGSVRTIDTNGAGTSGIAVDTKRNRAYIANQYDPTGVDVIDLATGAELASIRTPAGTLNAAYDAKNDLVYVVEFHSNKVVVIDAETMKQVGDLEVGNQPNHVTVVDGTAYVVDKSQGGTNWSDQIWKITAEVGSTPDPTTDPTSPTPDPSTPTPDPTTPTTDPTSPTTDPTSPTTEPTDPTDPGSQTGSVDVSVSLPATGGLALTVGGDKADLGAAKLSSDLSTYRASGALPEVKVTDLRAANPGWSLTGQVTDLTSGSNTIDGKQLGWRPKVTATADGQTVKAGSRVRPGTGLEAPKELASAAAGQGTGTATVGADLSLSVPSWARGGTYTGVITITIA</sequence>
<dbReference type="EMBL" id="AP012204">
    <property type="protein sequence ID" value="BAK35726.1"/>
    <property type="molecule type" value="Genomic_DNA"/>
</dbReference>
<feature type="compositionally biased region" description="Pro residues" evidence="1">
    <location>
        <begin position="370"/>
        <end position="383"/>
    </location>
</feature>
<dbReference type="OrthoDB" id="7197435at2"/>
<evidence type="ECO:0000256" key="2">
    <source>
        <dbReference type="SAM" id="SignalP"/>
    </source>
</evidence>
<evidence type="ECO:0000256" key="1">
    <source>
        <dbReference type="SAM" id="MobiDB-lite"/>
    </source>
</evidence>
<accession>F5XI57</accession>
<dbReference type="Gene3D" id="2.130.10.10">
    <property type="entry name" value="YVTN repeat-like/Quinoprotein amine dehydrogenase"/>
    <property type="match status" value="1"/>
</dbReference>
<gene>
    <name evidence="3" type="ordered locus">MLP_27120</name>
</gene>
<feature type="region of interest" description="Disordered" evidence="1">
    <location>
        <begin position="358"/>
        <end position="419"/>
    </location>
</feature>
<dbReference type="HOGENOM" id="CLU_541650_0_0_11"/>
<dbReference type="eggNOG" id="COG3391">
    <property type="taxonomic scope" value="Bacteria"/>
</dbReference>
<organism evidence="3 4">
    <name type="scientific">Microlunatus phosphovorus (strain ATCC 700054 / DSM 10555 / JCM 9379 / NBRC 101784 / NCIMB 13414 / VKM Ac-1990 / NM-1)</name>
    <dbReference type="NCBI Taxonomy" id="1032480"/>
    <lineage>
        <taxon>Bacteria</taxon>
        <taxon>Bacillati</taxon>
        <taxon>Actinomycetota</taxon>
        <taxon>Actinomycetes</taxon>
        <taxon>Propionibacteriales</taxon>
        <taxon>Propionibacteriaceae</taxon>
        <taxon>Microlunatus</taxon>
    </lineage>
</organism>
<dbReference type="SUPFAM" id="SSF51004">
    <property type="entry name" value="C-terminal (heme d1) domain of cytochrome cd1-nitrite reductase"/>
    <property type="match status" value="1"/>
</dbReference>
<feature type="signal peptide" evidence="2">
    <location>
        <begin position="1"/>
        <end position="34"/>
    </location>
</feature>